<dbReference type="GO" id="GO:0004672">
    <property type="term" value="F:protein kinase activity"/>
    <property type="evidence" value="ECO:0007669"/>
    <property type="project" value="TreeGrafter"/>
</dbReference>
<dbReference type="AlphaFoldDB" id="A0A1X2HG41"/>
<reference evidence="3 4" key="1">
    <citation type="submission" date="2016-07" db="EMBL/GenBank/DDBJ databases">
        <title>Pervasive Adenine N6-methylation of Active Genes in Fungi.</title>
        <authorList>
            <consortium name="DOE Joint Genome Institute"/>
            <person name="Mondo S.J."/>
            <person name="Dannebaum R.O."/>
            <person name="Kuo R.C."/>
            <person name="Labutti K."/>
            <person name="Haridas S."/>
            <person name="Kuo A."/>
            <person name="Salamov A."/>
            <person name="Ahrendt S.R."/>
            <person name="Lipzen A."/>
            <person name="Sullivan W."/>
            <person name="Andreopoulos W.B."/>
            <person name="Clum A."/>
            <person name="Lindquist E."/>
            <person name="Daum C."/>
            <person name="Ramamoorthy G.K."/>
            <person name="Gryganskyi A."/>
            <person name="Culley D."/>
            <person name="Magnuson J.K."/>
            <person name="James T.Y."/>
            <person name="O'Malley M.A."/>
            <person name="Stajich J.E."/>
            <person name="Spatafora J.W."/>
            <person name="Visel A."/>
            <person name="Grigoriev I.V."/>
        </authorList>
    </citation>
    <scope>NUCLEOTIDE SEQUENCE [LARGE SCALE GENOMIC DNA]</scope>
    <source>
        <strain evidence="3 4">NRRL 2496</strain>
    </source>
</reference>
<feature type="compositionally biased region" description="Low complexity" evidence="1">
    <location>
        <begin position="271"/>
        <end position="287"/>
    </location>
</feature>
<proteinExistence type="predicted"/>
<feature type="region of interest" description="Disordered" evidence="1">
    <location>
        <begin position="255"/>
        <end position="345"/>
    </location>
</feature>
<evidence type="ECO:0000313" key="4">
    <source>
        <dbReference type="Proteomes" id="UP000242180"/>
    </source>
</evidence>
<feature type="compositionally biased region" description="Low complexity" evidence="1">
    <location>
        <begin position="301"/>
        <end position="310"/>
    </location>
</feature>
<dbReference type="Gene3D" id="1.25.40.430">
    <property type="match status" value="1"/>
</dbReference>
<dbReference type="PANTHER" id="PTHR14030:SF4">
    <property type="entry name" value="BUB1 KINASE, ISOFORM A-RELATED"/>
    <property type="match status" value="1"/>
</dbReference>
<dbReference type="STRING" id="13706.A0A1X2HG41"/>
<organism evidence="3 4">
    <name type="scientific">Syncephalastrum racemosum</name>
    <name type="common">Filamentous fungus</name>
    <dbReference type="NCBI Taxonomy" id="13706"/>
    <lineage>
        <taxon>Eukaryota</taxon>
        <taxon>Fungi</taxon>
        <taxon>Fungi incertae sedis</taxon>
        <taxon>Mucoromycota</taxon>
        <taxon>Mucoromycotina</taxon>
        <taxon>Mucoromycetes</taxon>
        <taxon>Mucorales</taxon>
        <taxon>Syncephalastraceae</taxon>
        <taxon>Syncephalastrum</taxon>
    </lineage>
</organism>
<feature type="compositionally biased region" description="Acidic residues" evidence="1">
    <location>
        <begin position="510"/>
        <end position="521"/>
    </location>
</feature>
<dbReference type="Proteomes" id="UP000242180">
    <property type="component" value="Unassembled WGS sequence"/>
</dbReference>
<dbReference type="OMA" id="DICQDEA"/>
<gene>
    <name evidence="3" type="ORF">BCR43DRAFT_523984</name>
</gene>
<dbReference type="GO" id="GO:0005634">
    <property type="term" value="C:nucleus"/>
    <property type="evidence" value="ECO:0007669"/>
    <property type="project" value="TreeGrafter"/>
</dbReference>
<dbReference type="GO" id="GO:0032991">
    <property type="term" value="C:protein-containing complex"/>
    <property type="evidence" value="ECO:0007669"/>
    <property type="project" value="UniProtKB-ARBA"/>
</dbReference>
<dbReference type="InParanoid" id="A0A1X2HG41"/>
<name>A0A1X2HG41_SYNRA</name>
<dbReference type="InterPro" id="IPR013212">
    <property type="entry name" value="Mad3/Bub1_I"/>
</dbReference>
<dbReference type="PROSITE" id="PS51489">
    <property type="entry name" value="BUB1_N"/>
    <property type="match status" value="1"/>
</dbReference>
<feature type="compositionally biased region" description="Basic and acidic residues" evidence="1">
    <location>
        <begin position="522"/>
        <end position="534"/>
    </location>
</feature>
<dbReference type="EMBL" id="MCGN01000004">
    <property type="protein sequence ID" value="ORY97880.1"/>
    <property type="molecule type" value="Genomic_DNA"/>
</dbReference>
<evidence type="ECO:0000313" key="3">
    <source>
        <dbReference type="EMBL" id="ORY97880.1"/>
    </source>
</evidence>
<feature type="region of interest" description="Disordered" evidence="1">
    <location>
        <begin position="203"/>
        <end position="222"/>
    </location>
</feature>
<evidence type="ECO:0000256" key="1">
    <source>
        <dbReference type="SAM" id="MobiDB-lite"/>
    </source>
</evidence>
<dbReference type="OrthoDB" id="248495at2759"/>
<sequence length="534" mass="60107">MSSDDNEMSDELRQRLIATVPHFSAIEASKENVLPSRHGREAAQLQAVLRTDDPAHWDNLKEGHQYYERELARVDEVDDPLDIYIRYIRWTEQMYPQGHNPECDLTGLLEDATTRFQNCVQYKEDARYLRCWLQYALHVPDPGEIFKVLERKNIGQCLALYYEEYATYFERQQRFDKAEEIYTLGIKRNAVPTARLQRRYEQFKTQRRHANAAPHPGVTQQQILESTGRRTMLGHKFDSTSALSVPANVYHRMNPSSASAPRSFGNAGLASSMSSSSVSSSSSSRISVFTGPEITSPPSPSSSSSSSTSPAILTVPSQRDENRTPKSKFAGTTLPQKPYSRPSGPAFTVFKDTDGADPAHDPKNWKSLDARFFALEPNIIRSTDTKGRSEYIHATRDCLGRNGVFVSFEELRLAQSMPKMSFSEVIEASEKPPEQELTNELTAETRGAIASINALMYKKRTLTDPGEGLSFSAAKRRIVDENAMEEGSFQEQDFTRSGDMDLFGRPQPESDTDDDQAAMDEDLYRESAEAEGKI</sequence>
<feature type="region of interest" description="Disordered" evidence="1">
    <location>
        <begin position="481"/>
        <end position="534"/>
    </location>
</feature>
<feature type="domain" description="BUB1 N-terminal" evidence="2">
    <location>
        <begin position="67"/>
        <end position="228"/>
    </location>
</feature>
<comment type="caution">
    <text evidence="3">The sequence shown here is derived from an EMBL/GenBank/DDBJ whole genome shotgun (WGS) entry which is preliminary data.</text>
</comment>
<dbReference type="GO" id="GO:0007094">
    <property type="term" value="P:mitotic spindle assembly checkpoint signaling"/>
    <property type="evidence" value="ECO:0007669"/>
    <property type="project" value="InterPro"/>
</dbReference>
<dbReference type="GO" id="GO:0051754">
    <property type="term" value="P:meiotic sister chromatid cohesion, centromeric"/>
    <property type="evidence" value="ECO:0007669"/>
    <property type="project" value="TreeGrafter"/>
</dbReference>
<keyword evidence="4" id="KW-1185">Reference proteome</keyword>
<accession>A0A1X2HG41</accession>
<dbReference type="InterPro" id="IPR011990">
    <property type="entry name" value="TPR-like_helical_dom_sf"/>
</dbReference>
<dbReference type="FunFam" id="1.25.40.430:FF:000003">
    <property type="entry name" value="Checkpoint serine/threonine-protein kinase BUB1"/>
    <property type="match status" value="1"/>
</dbReference>
<dbReference type="PANTHER" id="PTHR14030">
    <property type="entry name" value="MITOTIC CHECKPOINT SERINE/THREONINE-PROTEIN KINASE BUB1"/>
    <property type="match status" value="1"/>
</dbReference>
<dbReference type="SUPFAM" id="SSF48452">
    <property type="entry name" value="TPR-like"/>
    <property type="match status" value="1"/>
</dbReference>
<evidence type="ECO:0000259" key="2">
    <source>
        <dbReference type="PROSITE" id="PS51489"/>
    </source>
</evidence>
<dbReference type="InterPro" id="IPR015661">
    <property type="entry name" value="Bub1/Mad3"/>
</dbReference>
<protein>
    <submittedName>
        <fullName evidence="3">Mad3/BUB1 homology region 1-domain-containing protein</fullName>
    </submittedName>
</protein>
<dbReference type="SMART" id="SM00777">
    <property type="entry name" value="Mad3_BUB1_I"/>
    <property type="match status" value="1"/>
</dbReference>
<dbReference type="Pfam" id="PF08311">
    <property type="entry name" value="Mad3_BUB1_I"/>
    <property type="match status" value="1"/>
</dbReference>